<dbReference type="EMBL" id="AP017928">
    <property type="protein sequence ID" value="BBA32783.1"/>
    <property type="molecule type" value="Genomic_DNA"/>
</dbReference>
<evidence type="ECO:0000313" key="2">
    <source>
        <dbReference type="Proteomes" id="UP000266313"/>
    </source>
</evidence>
<accession>A0A250KM75</accession>
<protein>
    <submittedName>
        <fullName evidence="1">Uncharacterized protein</fullName>
    </submittedName>
</protein>
<dbReference type="AlphaFoldDB" id="A0A250KM75"/>
<gene>
    <name evidence="1" type="ORF">sS8_0818</name>
</gene>
<evidence type="ECO:0000313" key="1">
    <source>
        <dbReference type="EMBL" id="BBA32783.1"/>
    </source>
</evidence>
<dbReference type="RefSeq" id="WP_145986403.1">
    <property type="nucleotide sequence ID" value="NZ_AP017928.1"/>
</dbReference>
<organism evidence="1 2">
    <name type="scientific">Methylocaldum marinum</name>
    <dbReference type="NCBI Taxonomy" id="1432792"/>
    <lineage>
        <taxon>Bacteria</taxon>
        <taxon>Pseudomonadati</taxon>
        <taxon>Pseudomonadota</taxon>
        <taxon>Gammaproteobacteria</taxon>
        <taxon>Methylococcales</taxon>
        <taxon>Methylococcaceae</taxon>
        <taxon>Methylocaldum</taxon>
    </lineage>
</organism>
<reference evidence="1 2" key="1">
    <citation type="submission" date="2016-12" db="EMBL/GenBank/DDBJ databases">
        <title>Genome sequencing of Methylocaldum marinum.</title>
        <authorList>
            <person name="Takeuchi M."/>
            <person name="Kamagata Y."/>
            <person name="Hiraoka S."/>
            <person name="Oshima K."/>
            <person name="Hattori M."/>
            <person name="Iwasaki W."/>
        </authorList>
    </citation>
    <scope>NUCLEOTIDE SEQUENCE [LARGE SCALE GENOMIC DNA]</scope>
    <source>
        <strain evidence="1 2">S8</strain>
    </source>
</reference>
<sequence length="169" mass="19073">MQISRKLGFILILFSFVFLRVALAGGPAESGNVDNTELVTLIRHPSDRFFDGNLTVNELQNKLSVTAERAENKESWYLNSVKYKLRVTAEARSITARVDALELHSSNTRQLALKDIEKIFGHSRGLARSRDAWVKFDSWKRNNDGHISVTAQLYGPPENESTTCYNTQA</sequence>
<name>A0A250KM75_9GAMM</name>
<dbReference type="Proteomes" id="UP000266313">
    <property type="component" value="Chromosome"/>
</dbReference>
<keyword evidence="2" id="KW-1185">Reference proteome</keyword>
<dbReference type="KEGG" id="mmai:sS8_0818"/>
<proteinExistence type="predicted"/>